<dbReference type="GO" id="GO:0008310">
    <property type="term" value="F:single-stranded DNA 3'-5' DNA exonuclease activity"/>
    <property type="evidence" value="ECO:0007669"/>
    <property type="project" value="TreeGrafter"/>
</dbReference>
<dbReference type="EMBL" id="ML995502">
    <property type="protein sequence ID" value="KAF2137515.1"/>
    <property type="molecule type" value="Genomic_DNA"/>
</dbReference>
<feature type="non-terminal residue" evidence="1">
    <location>
        <position position="1"/>
    </location>
</feature>
<dbReference type="GeneID" id="54293448"/>
<reference evidence="1" key="1">
    <citation type="journal article" date="2020" name="Stud. Mycol.">
        <title>101 Dothideomycetes genomes: a test case for predicting lifestyles and emergence of pathogens.</title>
        <authorList>
            <person name="Haridas S."/>
            <person name="Albert R."/>
            <person name="Binder M."/>
            <person name="Bloem J."/>
            <person name="Labutti K."/>
            <person name="Salamov A."/>
            <person name="Andreopoulos B."/>
            <person name="Baker S."/>
            <person name="Barry K."/>
            <person name="Bills G."/>
            <person name="Bluhm B."/>
            <person name="Cannon C."/>
            <person name="Castanera R."/>
            <person name="Culley D."/>
            <person name="Daum C."/>
            <person name="Ezra D."/>
            <person name="Gonzalez J."/>
            <person name="Henrissat B."/>
            <person name="Kuo A."/>
            <person name="Liang C."/>
            <person name="Lipzen A."/>
            <person name="Lutzoni F."/>
            <person name="Magnuson J."/>
            <person name="Mondo S."/>
            <person name="Nolan M."/>
            <person name="Ohm R."/>
            <person name="Pangilinan J."/>
            <person name="Park H.-J."/>
            <person name="Ramirez L."/>
            <person name="Alfaro M."/>
            <person name="Sun H."/>
            <person name="Tritt A."/>
            <person name="Yoshinaga Y."/>
            <person name="Zwiers L.-H."/>
            <person name="Turgeon B."/>
            <person name="Goodwin S."/>
            <person name="Spatafora J."/>
            <person name="Crous P."/>
            <person name="Grigoriev I."/>
        </authorList>
    </citation>
    <scope>NUCLEOTIDE SEQUENCE</scope>
    <source>
        <strain evidence="1">CBS 121167</strain>
    </source>
</reference>
<evidence type="ECO:0000313" key="1">
    <source>
        <dbReference type="EMBL" id="KAF2137515.1"/>
    </source>
</evidence>
<gene>
    <name evidence="1" type="ORF">K452DRAFT_196077</name>
</gene>
<dbReference type="OrthoDB" id="3248508at2759"/>
<dbReference type="PANTHER" id="PTHR21166">
    <property type="entry name" value="CELL DIVISION CONTROL PROTEIN 24 OB DOMAIN-CONTAINING PROTEIN-RELATED"/>
    <property type="match status" value="1"/>
</dbReference>
<dbReference type="GO" id="GO:0000712">
    <property type="term" value="P:resolution of meiotic recombination intermediates"/>
    <property type="evidence" value="ECO:0007669"/>
    <property type="project" value="TreeGrafter"/>
</dbReference>
<dbReference type="RefSeq" id="XP_033393230.1">
    <property type="nucleotide sequence ID" value="XM_033535952.1"/>
</dbReference>
<dbReference type="PANTHER" id="PTHR21166:SF2">
    <property type="entry name" value="CELL DIVISION CONTROL PROTEIN 24 OB DOMAIN-CONTAINING PROTEIN-RELATED"/>
    <property type="match status" value="1"/>
</dbReference>
<dbReference type="Proteomes" id="UP000799438">
    <property type="component" value="Unassembled WGS sequence"/>
</dbReference>
<accession>A0A6A6B2N2</accession>
<organism evidence="1 2">
    <name type="scientific">Aplosporella prunicola CBS 121167</name>
    <dbReference type="NCBI Taxonomy" id="1176127"/>
    <lineage>
        <taxon>Eukaryota</taxon>
        <taxon>Fungi</taxon>
        <taxon>Dikarya</taxon>
        <taxon>Ascomycota</taxon>
        <taxon>Pezizomycotina</taxon>
        <taxon>Dothideomycetes</taxon>
        <taxon>Dothideomycetes incertae sedis</taxon>
        <taxon>Botryosphaeriales</taxon>
        <taxon>Aplosporellaceae</taxon>
        <taxon>Aplosporella</taxon>
    </lineage>
</organism>
<feature type="non-terminal residue" evidence="1">
    <location>
        <position position="486"/>
    </location>
</feature>
<evidence type="ECO:0000313" key="2">
    <source>
        <dbReference type="Proteomes" id="UP000799438"/>
    </source>
</evidence>
<dbReference type="AlphaFoldDB" id="A0A6A6B2N2"/>
<proteinExistence type="predicted"/>
<dbReference type="InterPro" id="IPR052469">
    <property type="entry name" value="MEIOB"/>
</dbReference>
<keyword evidence="2" id="KW-1185">Reference proteome</keyword>
<dbReference type="Gene3D" id="2.40.50.140">
    <property type="entry name" value="Nucleic acid-binding proteins"/>
    <property type="match status" value="1"/>
</dbReference>
<dbReference type="InterPro" id="IPR012340">
    <property type="entry name" value="NA-bd_OB-fold"/>
</dbReference>
<name>A0A6A6B2N2_9PEZI</name>
<protein>
    <submittedName>
        <fullName evidence="1">Uncharacterized protein</fullName>
    </submittedName>
</protein>
<sequence length="486" mass="52255">GDAFTPAEIAIALEERDATLRQPFIPPPGERPYEKVSLDALMPTQRGVVFKGRVRNLQTLSTRAVSQAPGAAKGCLRVVIGDEGGAVMLRLWHAQAAYPLRLGQLLKVWTTHVAHAPVVTYALAPENAPLVTSIFPERDRGCHVQLLESMVHEKDCHVPLGCAEAARSGRPGQIPGLMGLATFAEGGCEVRGARVLVCVKGIGARRTVMCKDTTTATTVACRVFDNTTSATLDLWDVSVDSTSTWEPHKTILLLTEPVCSRVNNTNVTIQLKINNSTTIDIDPLLPDVRRLRSHAQHIQQIDSPAPPFPSNIFDMPAIHAALAVSPIGLDLSRSRVPALPPLPLHSLADLHAVARAYPLRPSLAYASLLLPSPELTALHRRGALAIGICPRCSLTLRANALEASCLRCTAPAIPSSTASTAVPLRLNPRILGPLVDETGALEPGAPAVADEAWAQLLGRKVEEVVRMKGDELRALEERIAWVRVTV</sequence>
<dbReference type="GO" id="GO:0003697">
    <property type="term" value="F:single-stranded DNA binding"/>
    <property type="evidence" value="ECO:0007669"/>
    <property type="project" value="TreeGrafter"/>
</dbReference>